<evidence type="ECO:0000256" key="8">
    <source>
        <dbReference type="SAM" id="Phobius"/>
    </source>
</evidence>
<name>A0A7U4RQ88_9BACT</name>
<feature type="transmembrane region" description="Helical" evidence="8">
    <location>
        <begin position="976"/>
        <end position="996"/>
    </location>
</feature>
<dbReference type="SUPFAM" id="SSF82693">
    <property type="entry name" value="Multidrug efflux transporter AcrB pore domain, PN1, PN2, PC1 and PC2 subdomains"/>
    <property type="match status" value="2"/>
</dbReference>
<evidence type="ECO:0000256" key="3">
    <source>
        <dbReference type="ARBA" id="ARBA00022448"/>
    </source>
</evidence>
<keyword evidence="7 8" id="KW-0472">Membrane</keyword>
<dbReference type="EMBL" id="CP011308">
    <property type="protein sequence ID" value="AKF24628.1"/>
    <property type="molecule type" value="Genomic_DNA"/>
</dbReference>
<dbReference type="InterPro" id="IPR004763">
    <property type="entry name" value="CusA-like"/>
</dbReference>
<dbReference type="Gene3D" id="3.30.70.1320">
    <property type="entry name" value="Multidrug efflux transporter AcrB pore domain like"/>
    <property type="match status" value="1"/>
</dbReference>
<feature type="transmembrane region" description="Helical" evidence="8">
    <location>
        <begin position="477"/>
        <end position="498"/>
    </location>
</feature>
<dbReference type="OrthoDB" id="9798415at2"/>
<feature type="transmembrane region" description="Helical" evidence="8">
    <location>
        <begin position="384"/>
        <end position="405"/>
    </location>
</feature>
<reference evidence="10" key="2">
    <citation type="journal article" date="2017" name="Stand. Genomic Sci.">
        <title>Complete genome sequence of the sulfur-oxidizing chemolithoautotrophic Sulfurovum lithotrophicum 42BKTT.</title>
        <authorList>
            <person name="Jeon W."/>
            <person name="Priscilla L."/>
            <person name="Park G."/>
            <person name="Lee H."/>
            <person name="Lee N."/>
            <person name="Lee D."/>
            <person name="Kwon H."/>
            <person name="Ahn I."/>
            <person name="Lee C."/>
            <person name="Lee H."/>
            <person name="Ahn J."/>
        </authorList>
    </citation>
    <scope>NUCLEOTIDE SEQUENCE [LARGE SCALE GENOMIC DNA]</scope>
    <source>
        <strain evidence="10">ATCC BAA-797 / 42BKT</strain>
    </source>
</reference>
<feature type="transmembrane region" description="Helical" evidence="8">
    <location>
        <begin position="916"/>
        <end position="940"/>
    </location>
</feature>
<protein>
    <submittedName>
        <fullName evidence="9">Cation transporter</fullName>
    </submittedName>
</protein>
<gene>
    <name evidence="9" type="ORF">YH65_03915</name>
</gene>
<dbReference type="Gene3D" id="3.30.70.1440">
    <property type="entry name" value="Multidrug efflux transporter AcrB pore domain"/>
    <property type="match status" value="1"/>
</dbReference>
<evidence type="ECO:0000313" key="10">
    <source>
        <dbReference type="Proteomes" id="UP000034444"/>
    </source>
</evidence>
<comment type="similarity">
    <text evidence="2">Belongs to the resistance-nodulation-cell division (RND) (TC 2.A.6) family.</text>
</comment>
<feature type="transmembrane region" description="Helical" evidence="8">
    <location>
        <begin position="438"/>
        <end position="457"/>
    </location>
</feature>
<feature type="transmembrane region" description="Helical" evidence="8">
    <location>
        <begin position="332"/>
        <end position="351"/>
    </location>
</feature>
<dbReference type="Pfam" id="PF00873">
    <property type="entry name" value="ACR_tran"/>
    <property type="match status" value="1"/>
</dbReference>
<feature type="transmembrane region" description="Helical" evidence="8">
    <location>
        <begin position="532"/>
        <end position="548"/>
    </location>
</feature>
<feature type="transmembrane region" description="Helical" evidence="8">
    <location>
        <begin position="12"/>
        <end position="31"/>
    </location>
</feature>
<evidence type="ECO:0000256" key="4">
    <source>
        <dbReference type="ARBA" id="ARBA00022475"/>
    </source>
</evidence>
<dbReference type="InterPro" id="IPR001036">
    <property type="entry name" value="Acrflvin-R"/>
</dbReference>
<feature type="transmembrane region" description="Helical" evidence="8">
    <location>
        <begin position="866"/>
        <end position="883"/>
    </location>
</feature>
<feature type="transmembrane region" description="Helical" evidence="8">
    <location>
        <begin position="889"/>
        <end position="909"/>
    </location>
</feature>
<dbReference type="Proteomes" id="UP000034444">
    <property type="component" value="Chromosome"/>
</dbReference>
<keyword evidence="4" id="KW-1003">Cell membrane</keyword>
<reference evidence="9 10" key="1">
    <citation type="submission" date="2015-04" db="EMBL/GenBank/DDBJ databases">
        <title>Complete genome sequence of Sulfurovum lithotrophicum ATCC BAA-797T.</title>
        <authorList>
            <person name="Ahn J."/>
            <person name="Park G."/>
            <person name="Jeon W."/>
            <person name="Jang Y."/>
            <person name="Jang M."/>
            <person name="Lee H."/>
            <person name="Lee H."/>
        </authorList>
    </citation>
    <scope>NUCLEOTIDE SEQUENCE [LARGE SCALE GENOMIC DNA]</scope>
    <source>
        <strain evidence="10">ATCC BAA-797 / 42BKT</strain>
    </source>
</reference>
<dbReference type="PANTHER" id="PTHR32063:SF19">
    <property type="entry name" value="CATION EFFLUX SYSTEM PROTEIN CUSA"/>
    <property type="match status" value="1"/>
</dbReference>
<dbReference type="Gene3D" id="3.30.2090.10">
    <property type="entry name" value="Multidrug efflux transporter AcrB TolC docking domain, DN and DC subdomains"/>
    <property type="match status" value="2"/>
</dbReference>
<feature type="transmembrane region" description="Helical" evidence="8">
    <location>
        <begin position="1003"/>
        <end position="1026"/>
    </location>
</feature>
<comment type="subcellular location">
    <subcellularLocation>
        <location evidence="1">Cell membrane</location>
        <topology evidence="1">Multi-pass membrane protein</topology>
    </subcellularLocation>
</comment>
<dbReference type="NCBIfam" id="TIGR00914">
    <property type="entry name" value="2A0601"/>
    <property type="match status" value="1"/>
</dbReference>
<keyword evidence="6 8" id="KW-1133">Transmembrane helix</keyword>
<accession>A0A7U4RQ88</accession>
<proteinExistence type="inferred from homology"/>
<dbReference type="PANTHER" id="PTHR32063">
    <property type="match status" value="1"/>
</dbReference>
<organism evidence="9 10">
    <name type="scientific">Sulfurovum lithotrophicum</name>
    <dbReference type="NCBI Taxonomy" id="206403"/>
    <lineage>
        <taxon>Bacteria</taxon>
        <taxon>Pseudomonadati</taxon>
        <taxon>Campylobacterota</taxon>
        <taxon>Epsilonproteobacteria</taxon>
        <taxon>Campylobacterales</taxon>
        <taxon>Sulfurovaceae</taxon>
        <taxon>Sulfurovum</taxon>
    </lineage>
</organism>
<evidence type="ECO:0000256" key="5">
    <source>
        <dbReference type="ARBA" id="ARBA00022692"/>
    </source>
</evidence>
<dbReference type="RefSeq" id="WP_046550721.1">
    <property type="nucleotide sequence ID" value="NZ_CP011308.1"/>
</dbReference>
<dbReference type="Gene3D" id="3.30.70.1430">
    <property type="entry name" value="Multidrug efflux transporter AcrB pore domain"/>
    <property type="match status" value="2"/>
</dbReference>
<dbReference type="SUPFAM" id="SSF82866">
    <property type="entry name" value="Multidrug efflux transporter AcrB transmembrane domain"/>
    <property type="match status" value="2"/>
</dbReference>
<evidence type="ECO:0000256" key="6">
    <source>
        <dbReference type="ARBA" id="ARBA00022989"/>
    </source>
</evidence>
<evidence type="ECO:0000256" key="7">
    <source>
        <dbReference type="ARBA" id="ARBA00023136"/>
    </source>
</evidence>
<dbReference type="AlphaFoldDB" id="A0A7U4RQ88"/>
<dbReference type="GO" id="GO:0008324">
    <property type="term" value="F:monoatomic cation transmembrane transporter activity"/>
    <property type="evidence" value="ECO:0007669"/>
    <property type="project" value="InterPro"/>
</dbReference>
<dbReference type="GO" id="GO:0005886">
    <property type="term" value="C:plasma membrane"/>
    <property type="evidence" value="ECO:0007669"/>
    <property type="project" value="UniProtKB-SubCell"/>
</dbReference>
<dbReference type="KEGG" id="slh:YH65_03915"/>
<dbReference type="PRINTS" id="PR00702">
    <property type="entry name" value="ACRIFLAVINRP"/>
</dbReference>
<keyword evidence="5 8" id="KW-0812">Transmembrane</keyword>
<sequence length="1037" mass="115166">MIEKLISFSVKNRFLVLMAALFIVMGSIWSMRNTPLDALPDLSPPQVIVQVTWKGQSPETIEDQGTYPLVSQFLAVSNIETVRGFSTYENALIYIIFKEGTDLYWARSRVLEQLASIQSQLPDDMEVTLGPDASGVGWAYEYALTSKTKNLEELRTLQDYYYKYALMGVDGVSEVATIGGFIPTYQVTVNNDALVQYNLSIKDVARTLKENNNDTGGRIIIQNGYEWMVQAKGYIKDLDEIRNLVITTKGGVPLTLGDIGRVEKVPAARRGMADLNGEGEVVGGIVMLRYGEDVYSALQRIKAKMKELKVEGVDVVTTYDRSELIGKAVNTLKSTLIEESIIVVIIIGLFLMHLRSSLIVLIVLPLTIGLTFLLMKLFGIGSNIMSLGGIAIAIGAMVDASIVMIENAHKAIHKEEKRRERDLTNKERIEAIVKASQVVGRPIFFALALVVVSFLPIFALSGQEGLLFTPLAFTKTFAMTAGALLAVTLVPVLMIYFVKGKIIPESKNPLNRFFIWLYHPILIYGLKFKYLVIAIAAGLLLLAVPLYQKLNWEFMPMLDEQTVMYMPVTPYGISIDQSKALTQKTDKIIKSFPEVATVFGKGGRANSATDPAPLGMIETIITFKPKDQWRPGMTTEKLMAEMDKALQVPGLVNSWTYPIRGRIDMLLSGIRTPLGIKLYGKDAKGLQEVALKIESTLRNLKSTQSVISDQASAGFFIDINIDTEALKRYGISKSVILEYTSAAIGGKKITTMYKGLERYPIALRFEEEERRNLDEIRNIQVKTPLGFVPLSTFAEVEYRQSASVIKSEMATPVTFIYITPQLGMSVVTYKEEAMKALKNLKLPAGYYIEWAGQSEYLASAMKKIKWIIPTVLLVILVLIYFALGEMVPTLIVFFTLPFALLGGFFYVDILGFNMSIAIIVGFLALLGVAAETAIVMIVYLQEAVEETEARLGDKFDLKHLNNAIYEGAVQRVRPKLMTVFAILAGLLPIMYTHGVGSEVMQRIAAPMIGGVVSSAVLSLLLIPIFYEMYEKHKLKKQ</sequence>
<evidence type="ECO:0000313" key="9">
    <source>
        <dbReference type="EMBL" id="AKF24628.1"/>
    </source>
</evidence>
<dbReference type="InterPro" id="IPR027463">
    <property type="entry name" value="AcrB_DN_DC_subdom"/>
</dbReference>
<evidence type="ECO:0000256" key="1">
    <source>
        <dbReference type="ARBA" id="ARBA00004651"/>
    </source>
</evidence>
<keyword evidence="3" id="KW-0813">Transport</keyword>
<dbReference type="SUPFAM" id="SSF82714">
    <property type="entry name" value="Multidrug efflux transporter AcrB TolC docking domain, DN and DC subdomains"/>
    <property type="match status" value="2"/>
</dbReference>
<dbReference type="GO" id="GO:0042910">
    <property type="term" value="F:xenobiotic transmembrane transporter activity"/>
    <property type="evidence" value="ECO:0007669"/>
    <property type="project" value="TreeGrafter"/>
</dbReference>
<feature type="transmembrane region" description="Helical" evidence="8">
    <location>
        <begin position="358"/>
        <end position="378"/>
    </location>
</feature>
<evidence type="ECO:0000256" key="2">
    <source>
        <dbReference type="ARBA" id="ARBA00010942"/>
    </source>
</evidence>
<dbReference type="Gene3D" id="1.20.1640.10">
    <property type="entry name" value="Multidrug efflux transporter AcrB transmembrane domain"/>
    <property type="match status" value="2"/>
</dbReference>
<keyword evidence="10" id="KW-1185">Reference proteome</keyword>